<accession>A0A1H9D4C6</accession>
<dbReference type="InterPro" id="IPR021253">
    <property type="entry name" value="ZrgA-like"/>
</dbReference>
<sequence length="89" mass="9866">MEIASSTDQLSHEAHVDGVATLNVVLEDHAVFMEFESPAMILLGFEHAPVNDKQNALFISTQRTLRRYEPIIFVLGYDMPGGKCGYPNA</sequence>
<organism evidence="1 2">
    <name type="scientific">Nitrosomonas ureae</name>
    <dbReference type="NCBI Taxonomy" id="44577"/>
    <lineage>
        <taxon>Bacteria</taxon>
        <taxon>Pseudomonadati</taxon>
        <taxon>Pseudomonadota</taxon>
        <taxon>Betaproteobacteria</taxon>
        <taxon>Nitrosomonadales</taxon>
        <taxon>Nitrosomonadaceae</taxon>
        <taxon>Nitrosomonas</taxon>
    </lineage>
</organism>
<dbReference type="AlphaFoldDB" id="A0A1H9D4C6"/>
<dbReference type="STRING" id="44577.ATY38_01895"/>
<evidence type="ECO:0000313" key="2">
    <source>
        <dbReference type="Proteomes" id="UP000181998"/>
    </source>
</evidence>
<protein>
    <submittedName>
        <fullName evidence="1">Uncharacterized protein</fullName>
    </submittedName>
</protein>
<reference evidence="1 2" key="1">
    <citation type="submission" date="2016-10" db="EMBL/GenBank/DDBJ databases">
        <authorList>
            <person name="de Groot N.N."/>
        </authorList>
    </citation>
    <scope>NUCLEOTIDE SEQUENCE [LARGE SCALE GENOMIC DNA]</scope>
    <source>
        <strain evidence="1 2">Nm9</strain>
    </source>
</reference>
<dbReference type="EMBL" id="FOFX01000019">
    <property type="protein sequence ID" value="SEQ08294.1"/>
    <property type="molecule type" value="Genomic_DNA"/>
</dbReference>
<name>A0A1H9D4C6_9PROT</name>
<dbReference type="Pfam" id="PF10986">
    <property type="entry name" value="ZrgA"/>
    <property type="match status" value="1"/>
</dbReference>
<proteinExistence type="predicted"/>
<gene>
    <name evidence="1" type="ORF">SAMN05421510_101927</name>
</gene>
<evidence type="ECO:0000313" key="1">
    <source>
        <dbReference type="EMBL" id="SEQ08294.1"/>
    </source>
</evidence>
<dbReference type="Proteomes" id="UP000181998">
    <property type="component" value="Unassembled WGS sequence"/>
</dbReference>